<protein>
    <submittedName>
        <fullName evidence="2">Uncharacterized protein</fullName>
    </submittedName>
</protein>
<feature type="transmembrane region" description="Helical" evidence="1">
    <location>
        <begin position="84"/>
        <end position="104"/>
    </location>
</feature>
<keyword evidence="3" id="KW-1185">Reference proteome</keyword>
<feature type="transmembrane region" description="Helical" evidence="1">
    <location>
        <begin position="34"/>
        <end position="52"/>
    </location>
</feature>
<organism evidence="2 3">
    <name type="scientific">Legionella beliardensis</name>
    <dbReference type="NCBI Taxonomy" id="91822"/>
    <lineage>
        <taxon>Bacteria</taxon>
        <taxon>Pseudomonadati</taxon>
        <taxon>Pseudomonadota</taxon>
        <taxon>Gammaproteobacteria</taxon>
        <taxon>Legionellales</taxon>
        <taxon>Legionellaceae</taxon>
        <taxon>Legionella</taxon>
    </lineage>
</organism>
<feature type="transmembrane region" description="Helical" evidence="1">
    <location>
        <begin position="116"/>
        <end position="136"/>
    </location>
</feature>
<evidence type="ECO:0000313" key="3">
    <source>
        <dbReference type="Proteomes" id="UP000254968"/>
    </source>
</evidence>
<dbReference type="Proteomes" id="UP000254968">
    <property type="component" value="Unassembled WGS sequence"/>
</dbReference>
<sequence>MLTLIGIIILASIIVFFSKEFGEFIEKLMDIRGVAIFLPLALASLVIIYYEAWILWGLLFVKIGLHSAASWLASILPFQSGQQGIATFILIYLITLIPITILFFQKKKKPFFYNPRLWIITALIWILLIITLTVGFY</sequence>
<dbReference type="OrthoDB" id="5653183at2"/>
<keyword evidence="1" id="KW-1133">Transmembrane helix</keyword>
<gene>
    <name evidence="2" type="ORF">NCTC13315_02196</name>
</gene>
<keyword evidence="1" id="KW-0472">Membrane</keyword>
<accession>A0A378IBG9</accession>
<evidence type="ECO:0000256" key="1">
    <source>
        <dbReference type="SAM" id="Phobius"/>
    </source>
</evidence>
<dbReference type="AlphaFoldDB" id="A0A378IBG9"/>
<proteinExistence type="predicted"/>
<dbReference type="EMBL" id="UGNV01000001">
    <property type="protein sequence ID" value="STX29644.1"/>
    <property type="molecule type" value="Genomic_DNA"/>
</dbReference>
<evidence type="ECO:0000313" key="2">
    <source>
        <dbReference type="EMBL" id="STX29644.1"/>
    </source>
</evidence>
<name>A0A378IBG9_9GAMM</name>
<keyword evidence="1" id="KW-0812">Transmembrane</keyword>
<reference evidence="2 3" key="1">
    <citation type="submission" date="2018-06" db="EMBL/GenBank/DDBJ databases">
        <authorList>
            <consortium name="Pathogen Informatics"/>
            <person name="Doyle S."/>
        </authorList>
    </citation>
    <scope>NUCLEOTIDE SEQUENCE [LARGE SCALE GENOMIC DNA]</scope>
    <source>
        <strain evidence="2 3">NCTC13315</strain>
    </source>
</reference>
<dbReference type="RefSeq" id="WP_115303320.1">
    <property type="nucleotide sequence ID" value="NZ_CAAAHO010000002.1"/>
</dbReference>